<evidence type="ECO:0000259" key="8">
    <source>
        <dbReference type="Pfam" id="PF01266"/>
    </source>
</evidence>
<dbReference type="GO" id="GO:0003884">
    <property type="term" value="F:D-amino-acid oxidase activity"/>
    <property type="evidence" value="ECO:0007669"/>
    <property type="project" value="InterPro"/>
</dbReference>
<dbReference type="InterPro" id="IPR023209">
    <property type="entry name" value="DAO"/>
</dbReference>
<reference evidence="9 10" key="1">
    <citation type="journal article" date="2022" name="Nat. Ecol. Evol.">
        <title>A masculinizing supergene underlies an exaggerated male reproductive morph in a spider.</title>
        <authorList>
            <person name="Hendrickx F."/>
            <person name="De Corte Z."/>
            <person name="Sonet G."/>
            <person name="Van Belleghem S.M."/>
            <person name="Kostlbacher S."/>
            <person name="Vangestel C."/>
        </authorList>
    </citation>
    <scope>NUCLEOTIDE SEQUENCE [LARGE SCALE GENOMIC DNA]</scope>
    <source>
        <strain evidence="9">W744_W776</strain>
    </source>
</reference>
<accession>A0AAV6UR92</accession>
<dbReference type="PIRSF" id="PIRSF000189">
    <property type="entry name" value="D-aa_oxidase"/>
    <property type="match status" value="1"/>
</dbReference>
<evidence type="ECO:0000256" key="5">
    <source>
        <dbReference type="ARBA" id="ARBA00022827"/>
    </source>
</evidence>
<comment type="caution">
    <text evidence="9">The sequence shown here is derived from an EMBL/GenBank/DDBJ whole genome shotgun (WGS) entry which is preliminary data.</text>
</comment>
<evidence type="ECO:0000256" key="3">
    <source>
        <dbReference type="ARBA" id="ARBA00006730"/>
    </source>
</evidence>
<evidence type="ECO:0000256" key="2">
    <source>
        <dbReference type="ARBA" id="ARBA00004253"/>
    </source>
</evidence>
<protein>
    <recommendedName>
        <fullName evidence="8">FAD dependent oxidoreductase domain-containing protein</fullName>
    </recommendedName>
</protein>
<feature type="binding site" evidence="7">
    <location>
        <position position="242"/>
    </location>
    <ligand>
        <name>D-dopa</name>
        <dbReference type="ChEBI" id="CHEBI:149689"/>
    </ligand>
</feature>
<dbReference type="Proteomes" id="UP000827092">
    <property type="component" value="Unassembled WGS sequence"/>
</dbReference>
<evidence type="ECO:0000256" key="7">
    <source>
        <dbReference type="PIRSR" id="PIRSR000189-1"/>
    </source>
</evidence>
<dbReference type="GO" id="GO:0005782">
    <property type="term" value="C:peroxisomal matrix"/>
    <property type="evidence" value="ECO:0007669"/>
    <property type="project" value="UniProtKB-SubCell"/>
</dbReference>
<feature type="binding site" evidence="7">
    <location>
        <position position="297"/>
    </location>
    <ligand>
        <name>D-dopa</name>
        <dbReference type="ChEBI" id="CHEBI:149689"/>
    </ligand>
</feature>
<dbReference type="GO" id="GO:0019478">
    <property type="term" value="P:D-amino acid catabolic process"/>
    <property type="evidence" value="ECO:0007669"/>
    <property type="project" value="TreeGrafter"/>
</dbReference>
<dbReference type="SUPFAM" id="SSF51971">
    <property type="entry name" value="Nucleotide-binding domain"/>
    <property type="match status" value="1"/>
</dbReference>
<dbReference type="InterPro" id="IPR006181">
    <property type="entry name" value="D-amino_acid_oxidase_CS"/>
</dbReference>
<feature type="domain" description="FAD dependent oxidoreductase" evidence="8">
    <location>
        <begin position="26"/>
        <end position="338"/>
    </location>
</feature>
<evidence type="ECO:0000256" key="1">
    <source>
        <dbReference type="ARBA" id="ARBA00001974"/>
    </source>
</evidence>
<keyword evidence="10" id="KW-1185">Reference proteome</keyword>
<dbReference type="Pfam" id="PF01266">
    <property type="entry name" value="DAO"/>
    <property type="match status" value="1"/>
</dbReference>
<evidence type="ECO:0000313" key="10">
    <source>
        <dbReference type="Proteomes" id="UP000827092"/>
    </source>
</evidence>
<sequence>MSIWDKDGLHTWFFKENRKVDMVKKKVCVLGAGVIGLTTAVKVATLEKEAVEVTLMSEHFSPHTTGDGSAGLIEPYFLGDTSESTIRTWVSRSVGEFEKLRRSPEASQWGVDLITFFELLEEPQSIPFYADVVVDCRQMIPKELALFPDKYKFGHRVTTYIVECKKYLPMMLKRLQSMGGKVIQKRVESMDELAGDFDVVINCCGIGAASLVRDPLLKPVRGQVTYVKAPWIQYGVITGNYYVIPNSDYVVCGGTAQIGDWNQKIDKSDREEIWKMCTELVPSLERAEVLQEWAGLRPYRSRPRIERDTLRTSSGDLEVIHNYGHGGCGVTVSWGCAQDAHALLRPLLKIKSHI</sequence>
<dbReference type="EMBL" id="JAFNEN010000307">
    <property type="protein sequence ID" value="KAG8186264.1"/>
    <property type="molecule type" value="Genomic_DNA"/>
</dbReference>
<feature type="binding site" evidence="7">
    <location>
        <position position="187"/>
    </location>
    <ligand>
        <name>FAD</name>
        <dbReference type="ChEBI" id="CHEBI:57692"/>
    </ligand>
</feature>
<comment type="similarity">
    <text evidence="3">Belongs to the DAMOX/DASOX family.</text>
</comment>
<dbReference type="PROSITE" id="PS00677">
    <property type="entry name" value="DAO"/>
    <property type="match status" value="1"/>
</dbReference>
<keyword evidence="4" id="KW-0285">Flavoprotein</keyword>
<name>A0AAV6UR92_9ARAC</name>
<dbReference type="Gene3D" id="3.40.50.720">
    <property type="entry name" value="NAD(P)-binding Rossmann-like Domain"/>
    <property type="match status" value="1"/>
</dbReference>
<feature type="binding site" evidence="7">
    <location>
        <position position="327"/>
    </location>
    <ligand>
        <name>D-dopa</name>
        <dbReference type="ChEBI" id="CHEBI:149689"/>
    </ligand>
</feature>
<gene>
    <name evidence="9" type="ORF">JTE90_004611</name>
</gene>
<dbReference type="PANTHER" id="PTHR11530:SF11">
    <property type="entry name" value="D-ASPARTATE OXIDASE"/>
    <property type="match status" value="1"/>
</dbReference>
<comment type="cofactor">
    <cofactor evidence="1 7">
        <name>FAD</name>
        <dbReference type="ChEBI" id="CHEBI:57692"/>
    </cofactor>
</comment>
<dbReference type="AlphaFoldDB" id="A0AAV6UR92"/>
<proteinExistence type="inferred from homology"/>
<feature type="binding site" evidence="7">
    <location>
        <begin position="70"/>
        <end position="72"/>
    </location>
    <ligand>
        <name>FAD</name>
        <dbReference type="ChEBI" id="CHEBI:57692"/>
    </ligand>
</feature>
<dbReference type="PANTHER" id="PTHR11530">
    <property type="entry name" value="D-AMINO ACID OXIDASE"/>
    <property type="match status" value="1"/>
</dbReference>
<organism evidence="9 10">
    <name type="scientific">Oedothorax gibbosus</name>
    <dbReference type="NCBI Taxonomy" id="931172"/>
    <lineage>
        <taxon>Eukaryota</taxon>
        <taxon>Metazoa</taxon>
        <taxon>Ecdysozoa</taxon>
        <taxon>Arthropoda</taxon>
        <taxon>Chelicerata</taxon>
        <taxon>Arachnida</taxon>
        <taxon>Araneae</taxon>
        <taxon>Araneomorphae</taxon>
        <taxon>Entelegynae</taxon>
        <taxon>Araneoidea</taxon>
        <taxon>Linyphiidae</taxon>
        <taxon>Erigoninae</taxon>
        <taxon>Oedothorax</taxon>
    </lineage>
</organism>
<evidence type="ECO:0000313" key="9">
    <source>
        <dbReference type="EMBL" id="KAG8186264.1"/>
    </source>
</evidence>
<evidence type="ECO:0000256" key="6">
    <source>
        <dbReference type="ARBA" id="ARBA00023002"/>
    </source>
</evidence>
<comment type="subcellular location">
    <subcellularLocation>
        <location evidence="2">Peroxisome matrix</location>
    </subcellularLocation>
</comment>
<keyword evidence="6" id="KW-0560">Oxidoreductase</keyword>
<dbReference type="InterPro" id="IPR006076">
    <property type="entry name" value="FAD-dep_OxRdtase"/>
</dbReference>
<evidence type="ECO:0000256" key="4">
    <source>
        <dbReference type="ARBA" id="ARBA00022630"/>
    </source>
</evidence>
<keyword evidence="5 7" id="KW-0274">FAD</keyword>
<feature type="binding site" evidence="7">
    <location>
        <begin position="326"/>
        <end position="331"/>
    </location>
    <ligand>
        <name>FAD</name>
        <dbReference type="ChEBI" id="CHEBI:57692"/>
    </ligand>
</feature>
<dbReference type="Gene3D" id="3.30.9.10">
    <property type="entry name" value="D-Amino Acid Oxidase, subunit A, domain 2"/>
    <property type="match status" value="1"/>
</dbReference>
<dbReference type="GO" id="GO:0071949">
    <property type="term" value="F:FAD binding"/>
    <property type="evidence" value="ECO:0007669"/>
    <property type="project" value="InterPro"/>
</dbReference>
<dbReference type="SUPFAM" id="SSF54373">
    <property type="entry name" value="FAD-linked reductases, C-terminal domain"/>
    <property type="match status" value="1"/>
</dbReference>